<accession>A0AB73ARH8</accession>
<protein>
    <submittedName>
        <fullName evidence="1">UDP-glucuronic acid epimerase</fullName>
    </submittedName>
</protein>
<gene>
    <name evidence="1" type="ORF">M119_0917</name>
</gene>
<dbReference type="Proteomes" id="UP000021175">
    <property type="component" value="Unassembled WGS sequence"/>
</dbReference>
<proteinExistence type="predicted"/>
<evidence type="ECO:0000313" key="1">
    <source>
        <dbReference type="EMBL" id="EYB11381.1"/>
    </source>
</evidence>
<comment type="caution">
    <text evidence="1">The sequence shown here is derived from an EMBL/GenBank/DDBJ whole genome shotgun (WGS) entry which is preliminary data.</text>
</comment>
<organism evidence="1 2">
    <name type="scientific">Bacteroides fragilis str. 3783N1-6</name>
    <dbReference type="NCBI Taxonomy" id="1339310"/>
    <lineage>
        <taxon>Bacteria</taxon>
        <taxon>Pseudomonadati</taxon>
        <taxon>Bacteroidota</taxon>
        <taxon>Bacteroidia</taxon>
        <taxon>Bacteroidales</taxon>
        <taxon>Bacteroidaceae</taxon>
        <taxon>Bacteroides</taxon>
    </lineage>
</organism>
<name>A0AB73ARH8_BACFG</name>
<dbReference type="InterPro" id="IPR036291">
    <property type="entry name" value="NAD(P)-bd_dom_sf"/>
</dbReference>
<dbReference type="SUPFAM" id="SSF51735">
    <property type="entry name" value="NAD(P)-binding Rossmann-fold domains"/>
    <property type="match status" value="1"/>
</dbReference>
<evidence type="ECO:0000313" key="2">
    <source>
        <dbReference type="Proteomes" id="UP000021175"/>
    </source>
</evidence>
<sequence>MQSGDVYQTNADVCSLEKATGFKLNTSIKDGVKQTVDWYKSFYEFYK</sequence>
<reference evidence="1 2" key="1">
    <citation type="submission" date="2014-02" db="EMBL/GenBank/DDBJ databases">
        <authorList>
            <person name="Sears C."/>
            <person name="Carroll K."/>
            <person name="Sack B.R."/>
            <person name="Qadri F."/>
            <person name="Myers L.L."/>
            <person name="Chung G.-T."/>
            <person name="Escheverria P."/>
            <person name="Fraser C.M."/>
            <person name="Sadzewicz L."/>
            <person name="Shefchek K.A."/>
            <person name="Tallon L."/>
            <person name="Das S.P."/>
            <person name="Daugherty S."/>
            <person name="Mongodin E.F."/>
        </authorList>
    </citation>
    <scope>NUCLEOTIDE SEQUENCE [LARGE SCALE GENOMIC DNA]</scope>
    <source>
        <strain evidence="1 2">3783N1-6</strain>
    </source>
</reference>
<dbReference type="EMBL" id="JGEU01000030">
    <property type="protein sequence ID" value="EYB11381.1"/>
    <property type="molecule type" value="Genomic_DNA"/>
</dbReference>
<dbReference type="Gene3D" id="3.90.25.10">
    <property type="entry name" value="UDP-galactose 4-epimerase, domain 1"/>
    <property type="match status" value="1"/>
</dbReference>
<dbReference type="AlphaFoldDB" id="A0AB73ARH8"/>